<dbReference type="CDD" id="cd11495">
    <property type="entry name" value="SLC5sbd_NIS-like_u3"/>
    <property type="match status" value="1"/>
</dbReference>
<evidence type="ECO:0000313" key="15">
    <source>
        <dbReference type="Proteomes" id="UP000218676"/>
    </source>
</evidence>
<feature type="transmembrane region" description="Helical" evidence="12">
    <location>
        <begin position="319"/>
        <end position="339"/>
    </location>
</feature>
<dbReference type="PANTHER" id="PTHR42985:SF40">
    <property type="entry name" value="LD47995P-RELATED"/>
    <property type="match status" value="1"/>
</dbReference>
<reference evidence="13" key="1">
    <citation type="journal article" date="2017" name="Genome Announc.">
        <title>Whole-Genome Sequence of Photobacterium damselae subsp. piscicida Strain 91-197, Isolated from Hybrid Striped Bass (Morone sp.) in the United States.</title>
        <authorList>
            <person name="Teru Y."/>
            <person name="Hikima J."/>
            <person name="Kono T."/>
            <person name="Sakai M."/>
            <person name="Takano T."/>
            <person name="Hawke J.P."/>
            <person name="Takeyama H."/>
            <person name="Aoki T."/>
        </authorList>
    </citation>
    <scope>NUCLEOTIDE SEQUENCE</scope>
    <source>
        <strain evidence="13">91-197</strain>
    </source>
</reference>
<keyword evidence="10" id="KW-0739">Sodium transport</keyword>
<feature type="transmembrane region" description="Helical" evidence="12">
    <location>
        <begin position="156"/>
        <end position="175"/>
    </location>
</feature>
<evidence type="ECO:0000256" key="11">
    <source>
        <dbReference type="RuleBase" id="RU362091"/>
    </source>
</evidence>
<accession>A0A1V1VDZ7</accession>
<dbReference type="Pfam" id="PF00474">
    <property type="entry name" value="SSF"/>
    <property type="match status" value="1"/>
</dbReference>
<evidence type="ECO:0000256" key="7">
    <source>
        <dbReference type="ARBA" id="ARBA00023053"/>
    </source>
</evidence>
<dbReference type="EMBL" id="CP061855">
    <property type="protein sequence ID" value="QOD58198.1"/>
    <property type="molecule type" value="Genomic_DNA"/>
</dbReference>
<keyword evidence="9 12" id="KW-0472">Membrane</keyword>
<evidence type="ECO:0000256" key="10">
    <source>
        <dbReference type="ARBA" id="ARBA00023201"/>
    </source>
</evidence>
<evidence type="ECO:0000256" key="1">
    <source>
        <dbReference type="ARBA" id="ARBA00004651"/>
    </source>
</evidence>
<feature type="transmembrane region" description="Helical" evidence="12">
    <location>
        <begin position="48"/>
        <end position="67"/>
    </location>
</feature>
<evidence type="ECO:0000256" key="8">
    <source>
        <dbReference type="ARBA" id="ARBA00023065"/>
    </source>
</evidence>
<evidence type="ECO:0000313" key="16">
    <source>
        <dbReference type="Proteomes" id="UP000516656"/>
    </source>
</evidence>
<comment type="similarity">
    <text evidence="2 11">Belongs to the sodium:solute symporter (SSF) (TC 2.A.21) family.</text>
</comment>
<reference evidence="14 16" key="3">
    <citation type="submission" date="2020-09" db="EMBL/GenBank/DDBJ databases">
        <title>Complete, closed and curated genome sequences of Photobacterium damselae subsp. piscicida isolates from Australia indicate localised evolution and additional plasmid-borne pathogenicity mechanisms.</title>
        <authorList>
            <person name="Baseggio L."/>
            <person name="Silayeva O."/>
            <person name="Buller N."/>
            <person name="Landos M."/>
            <person name="Engelstaedter J."/>
            <person name="Barnes A.C."/>
        </authorList>
    </citation>
    <scope>NUCLEOTIDE SEQUENCE [LARGE SCALE GENOMIC DNA]</scope>
    <source>
        <strain evidence="14 16">AS-16-0540-1</strain>
    </source>
</reference>
<evidence type="ECO:0000313" key="13">
    <source>
        <dbReference type="EMBL" id="BAX55495.1"/>
    </source>
</evidence>
<feature type="transmembrane region" description="Helical" evidence="12">
    <location>
        <begin position="457"/>
        <end position="478"/>
    </location>
</feature>
<evidence type="ECO:0000256" key="2">
    <source>
        <dbReference type="ARBA" id="ARBA00006434"/>
    </source>
</evidence>
<evidence type="ECO:0000256" key="4">
    <source>
        <dbReference type="ARBA" id="ARBA00022475"/>
    </source>
</evidence>
<dbReference type="AlphaFoldDB" id="A0A1V1VDZ7"/>
<keyword evidence="3" id="KW-0813">Transport</keyword>
<keyword evidence="5 12" id="KW-0812">Transmembrane</keyword>
<dbReference type="PROSITE" id="PS50283">
    <property type="entry name" value="NA_SOLUT_SYMP_3"/>
    <property type="match status" value="1"/>
</dbReference>
<evidence type="ECO:0000256" key="6">
    <source>
        <dbReference type="ARBA" id="ARBA00022989"/>
    </source>
</evidence>
<dbReference type="Gene3D" id="1.20.1730.10">
    <property type="entry name" value="Sodium/glucose cotransporter"/>
    <property type="match status" value="1"/>
</dbReference>
<feature type="transmembrane region" description="Helical" evidence="12">
    <location>
        <begin position="434"/>
        <end position="451"/>
    </location>
</feature>
<feature type="transmembrane region" description="Helical" evidence="12">
    <location>
        <begin position="229"/>
        <end position="248"/>
    </location>
</feature>
<dbReference type="InterPro" id="IPR051163">
    <property type="entry name" value="Sodium:Solute_Symporter_SSF"/>
</dbReference>
<comment type="subcellular location">
    <subcellularLocation>
        <location evidence="1">Cell membrane</location>
        <topology evidence="1">Multi-pass membrane protein</topology>
    </subcellularLocation>
</comment>
<dbReference type="GO" id="GO:0015293">
    <property type="term" value="F:symporter activity"/>
    <property type="evidence" value="ECO:0007669"/>
    <property type="project" value="TreeGrafter"/>
</dbReference>
<feature type="transmembrane region" description="Helical" evidence="12">
    <location>
        <begin position="375"/>
        <end position="396"/>
    </location>
</feature>
<reference evidence="15" key="2">
    <citation type="submission" date="2017-05" db="EMBL/GenBank/DDBJ databases">
        <title>Whole genome sequence of fish pathogenic bacteria, Photobacterium damselae subsp. piscicida, strain 91-197, isolated from hybrid striped bass (Morone sp.) in USA.</title>
        <authorList>
            <person name="Teru Y."/>
            <person name="Hikima J."/>
            <person name="Kono T."/>
            <person name="Sakai M."/>
            <person name="Takano T."/>
            <person name="Hawke J.P."/>
            <person name="Takeyama H."/>
            <person name="Aoki T."/>
        </authorList>
    </citation>
    <scope>NUCLEOTIDE SEQUENCE [LARGE SCALE GENOMIC DNA]</scope>
    <source>
        <strain evidence="15">91-197</strain>
    </source>
</reference>
<keyword evidence="4" id="KW-1003">Cell membrane</keyword>
<keyword evidence="7" id="KW-0915">Sodium</keyword>
<dbReference type="GO" id="GO:0005886">
    <property type="term" value="C:plasma membrane"/>
    <property type="evidence" value="ECO:0007669"/>
    <property type="project" value="UniProtKB-SubCell"/>
</dbReference>
<sequence>MISDKFGAIDIFVLIAYLGLIFGVAVMFSKRQVSTDDYFKGGNRIPSWAAGMSIFATTLSSITFMSIPAKAYTSDWTFITGQFIGIITLLLALAFYIPIFKRANVISIYEYLETRFNLQTRLFASLSFMMFHIGRIGIIIYLTSLALSTAIDINPLILVGLIGIVCIVYTLFGGIEGVVWTDVIQGFMLSGAAIFIFGYICFSVDGGMTEIFTTAYNENKIYPLEQMKWSFTEATIPVLSIGFFFSCLQQYTTSQDVIQRYVLNDSQEETKKAIMTTVKLTLVVPAAFFAIGSGLYVFYKQNPQLISEGFNSASVLTYFVIEEMPVGITGLIIAAIFAASQSSISSSLNSISSCYTSDIYARFGKTKTQKQQMKMAKAVILVSGLFSVMASVYLVVTKESEIWDTFNSLLGLLGGTLTGIFFVAAFIPFVKGRSILVGIVASIVAVMVAKFGTDLNFFFYGVIGALTVVIVSVPFSMIENLKGTK</sequence>
<evidence type="ECO:0000313" key="14">
    <source>
        <dbReference type="EMBL" id="QOD58198.1"/>
    </source>
</evidence>
<protein>
    <submittedName>
        <fullName evidence="13">Sodium/glucose cotransporter</fullName>
    </submittedName>
    <submittedName>
        <fullName evidence="14">Sodium:solute symporter</fullName>
    </submittedName>
</protein>
<dbReference type="Proteomes" id="UP000218676">
    <property type="component" value="Chromosome 2"/>
</dbReference>
<proteinExistence type="inferred from homology"/>
<feature type="transmembrane region" description="Helical" evidence="12">
    <location>
        <begin position="6"/>
        <end position="28"/>
    </location>
</feature>
<evidence type="ECO:0000256" key="5">
    <source>
        <dbReference type="ARBA" id="ARBA00022692"/>
    </source>
</evidence>
<evidence type="ECO:0000256" key="9">
    <source>
        <dbReference type="ARBA" id="ARBA00023136"/>
    </source>
</evidence>
<evidence type="ECO:0000256" key="12">
    <source>
        <dbReference type="SAM" id="Phobius"/>
    </source>
</evidence>
<dbReference type="Proteomes" id="UP000516656">
    <property type="component" value="Chromosome 2"/>
</dbReference>
<feature type="transmembrane region" description="Helical" evidence="12">
    <location>
        <begin position="79"/>
        <end position="100"/>
    </location>
</feature>
<keyword evidence="6 12" id="KW-1133">Transmembrane helix</keyword>
<organism evidence="13 15">
    <name type="scientific">Photobacterium damsela subsp. piscicida</name>
    <name type="common">Pasteurella piscicida</name>
    <dbReference type="NCBI Taxonomy" id="38294"/>
    <lineage>
        <taxon>Bacteria</taxon>
        <taxon>Pseudomonadati</taxon>
        <taxon>Pseudomonadota</taxon>
        <taxon>Gammaproteobacteria</taxon>
        <taxon>Vibrionales</taxon>
        <taxon>Vibrionaceae</taxon>
        <taxon>Photobacterium</taxon>
    </lineage>
</organism>
<feature type="transmembrane region" description="Helical" evidence="12">
    <location>
        <begin position="187"/>
        <end position="209"/>
    </location>
</feature>
<dbReference type="PANTHER" id="PTHR42985">
    <property type="entry name" value="SODIUM-COUPLED MONOCARBOXYLATE TRANSPORTER"/>
    <property type="match status" value="1"/>
</dbReference>
<dbReference type="InterPro" id="IPR001734">
    <property type="entry name" value="Na/solute_symporter"/>
</dbReference>
<feature type="transmembrane region" description="Helical" evidence="12">
    <location>
        <begin position="408"/>
        <end position="427"/>
    </location>
</feature>
<evidence type="ECO:0000256" key="3">
    <source>
        <dbReference type="ARBA" id="ARBA00022448"/>
    </source>
</evidence>
<dbReference type="InterPro" id="IPR038377">
    <property type="entry name" value="Na/Glc_symporter_sf"/>
</dbReference>
<dbReference type="EMBL" id="AP018046">
    <property type="protein sequence ID" value="BAX55495.1"/>
    <property type="molecule type" value="Genomic_DNA"/>
</dbReference>
<dbReference type="GO" id="GO:0006814">
    <property type="term" value="P:sodium ion transport"/>
    <property type="evidence" value="ECO:0007669"/>
    <property type="project" value="UniProtKB-KW"/>
</dbReference>
<keyword evidence="8" id="KW-0406">Ion transport</keyword>
<dbReference type="RefSeq" id="WP_086958727.1">
    <property type="nucleotide sequence ID" value="NZ_AP018046.1"/>
</dbReference>
<name>A0A1V1VDZ7_PHODP</name>
<gene>
    <name evidence="14" type="ORF">IC627_20750</name>
    <name evidence="13" type="ORF">PDPUS_2_00909</name>
</gene>
<feature type="transmembrane region" description="Helical" evidence="12">
    <location>
        <begin position="121"/>
        <end position="144"/>
    </location>
</feature>
<feature type="transmembrane region" description="Helical" evidence="12">
    <location>
        <begin position="280"/>
        <end position="299"/>
    </location>
</feature>
<dbReference type="NCBIfam" id="TIGR00813">
    <property type="entry name" value="sss"/>
    <property type="match status" value="1"/>
</dbReference>